<organism evidence="1 2">
    <name type="scientific">Enhygromyxa salina</name>
    <dbReference type="NCBI Taxonomy" id="215803"/>
    <lineage>
        <taxon>Bacteria</taxon>
        <taxon>Pseudomonadati</taxon>
        <taxon>Myxococcota</taxon>
        <taxon>Polyangia</taxon>
        <taxon>Nannocystales</taxon>
        <taxon>Nannocystaceae</taxon>
        <taxon>Enhygromyxa</taxon>
    </lineage>
</organism>
<reference evidence="1 2" key="1">
    <citation type="submission" date="2018-03" db="EMBL/GenBank/DDBJ databases">
        <title>Draft Genome Sequences of the Obligatory Marine Myxobacteria Enhygromyxa salina SWB007.</title>
        <authorList>
            <person name="Poehlein A."/>
            <person name="Moghaddam J.A."/>
            <person name="Harms H."/>
            <person name="Alanjari M."/>
            <person name="Koenig G.M."/>
            <person name="Daniel R."/>
            <person name="Schaeberle T.F."/>
        </authorList>
    </citation>
    <scope>NUCLEOTIDE SEQUENCE [LARGE SCALE GENOMIC DNA]</scope>
    <source>
        <strain evidence="1 2">SWB007</strain>
    </source>
</reference>
<sequence length="239" mass="27152">MFVDDIDTDPRWLVIAEALELRDLDRASSTLDELAAQIGERHPRILHERALVAWEREGPESAIAVLDQLLRDEPTNADAHYMRAIACESADDREGMIIHFLETLRLDTLADADQDHRFHEQDLDLIEASAEQVMAQIPEEFREHLRNVPIVLEPRPHPEVVREGFDPRALGLFEGLEQGRLAAGEPSQAPTRIVLFYANLLADAPDDETLFDEIEITLLHEIGHFFGLDEDDVERLGLE</sequence>
<dbReference type="EMBL" id="PVNL01000042">
    <property type="protein sequence ID" value="PRQ08254.1"/>
    <property type="molecule type" value="Genomic_DNA"/>
</dbReference>
<dbReference type="InterPro" id="IPR038555">
    <property type="entry name" value="Zincin_1_sf"/>
</dbReference>
<evidence type="ECO:0000313" key="1">
    <source>
        <dbReference type="EMBL" id="PRQ08254.1"/>
    </source>
</evidence>
<dbReference type="SUPFAM" id="SSF48452">
    <property type="entry name" value="TPR-like"/>
    <property type="match status" value="1"/>
</dbReference>
<dbReference type="AlphaFoldDB" id="A0A2S9YT35"/>
<dbReference type="OrthoDB" id="9806895at2"/>
<dbReference type="RefSeq" id="WP_106088902.1">
    <property type="nucleotide sequence ID" value="NZ_PVNL01000042.1"/>
</dbReference>
<evidence type="ECO:0000313" key="2">
    <source>
        <dbReference type="Proteomes" id="UP000238823"/>
    </source>
</evidence>
<dbReference type="InterPro" id="IPR010428">
    <property type="entry name" value="Zincin_1"/>
</dbReference>
<protein>
    <submittedName>
        <fullName evidence="1">Possibl zinc metallo-peptidase</fullName>
    </submittedName>
</protein>
<proteinExistence type="predicted"/>
<dbReference type="SUPFAM" id="SSF55486">
    <property type="entry name" value="Metalloproteases ('zincins'), catalytic domain"/>
    <property type="match status" value="1"/>
</dbReference>
<name>A0A2S9YT35_9BACT</name>
<accession>A0A2S9YT35</accession>
<dbReference type="Proteomes" id="UP000238823">
    <property type="component" value="Unassembled WGS sequence"/>
</dbReference>
<dbReference type="Gene3D" id="3.30.2010.20">
    <property type="match status" value="1"/>
</dbReference>
<dbReference type="InterPro" id="IPR011990">
    <property type="entry name" value="TPR-like_helical_dom_sf"/>
</dbReference>
<dbReference type="Gene3D" id="1.25.40.10">
    <property type="entry name" value="Tetratricopeptide repeat domain"/>
    <property type="match status" value="1"/>
</dbReference>
<comment type="caution">
    <text evidence="1">The sequence shown here is derived from an EMBL/GenBank/DDBJ whole genome shotgun (WGS) entry which is preliminary data.</text>
</comment>
<dbReference type="Pfam" id="PF06262">
    <property type="entry name" value="Zincin_1"/>
    <property type="match status" value="1"/>
</dbReference>
<dbReference type="CDD" id="cd12952">
    <property type="entry name" value="MMP_ACEL2062"/>
    <property type="match status" value="1"/>
</dbReference>
<gene>
    <name evidence="1" type="ORF">ENSA7_18760</name>
</gene>